<dbReference type="InterPro" id="IPR003680">
    <property type="entry name" value="Flavodoxin_fold"/>
</dbReference>
<dbReference type="GO" id="GO:0003955">
    <property type="term" value="F:NAD(P)H dehydrogenase (quinone) activity"/>
    <property type="evidence" value="ECO:0007669"/>
    <property type="project" value="TreeGrafter"/>
</dbReference>
<accession>A0A7X1DBS3</accession>
<dbReference type="InterPro" id="IPR051545">
    <property type="entry name" value="NAD(P)H_dehydrogenase_qn"/>
</dbReference>
<proteinExistence type="inferred from homology"/>
<dbReference type="Gene3D" id="3.40.50.360">
    <property type="match status" value="1"/>
</dbReference>
<evidence type="ECO:0000313" key="5">
    <source>
        <dbReference type="Proteomes" id="UP000559864"/>
    </source>
</evidence>
<feature type="domain" description="Flavodoxin-like fold" evidence="3">
    <location>
        <begin position="4"/>
        <end position="200"/>
    </location>
</feature>
<name>A0A7X1DBS3_9LIST</name>
<dbReference type="AlphaFoldDB" id="A0A7X1DBS3"/>
<dbReference type="PANTHER" id="PTHR10204:SF34">
    <property type="entry name" value="NAD(P)H DEHYDROGENASE [QUINONE] 1 ISOFORM 1"/>
    <property type="match status" value="1"/>
</dbReference>
<gene>
    <name evidence="4" type="ORF">HCB49_08130</name>
</gene>
<comment type="similarity">
    <text evidence="1">Belongs to the NAD(P)H dehydrogenase (quinone) family.</text>
</comment>
<evidence type="ECO:0000256" key="1">
    <source>
        <dbReference type="ARBA" id="ARBA00006252"/>
    </source>
</evidence>
<evidence type="ECO:0000313" key="4">
    <source>
        <dbReference type="EMBL" id="MBC2249950.1"/>
    </source>
</evidence>
<reference evidence="4 5" key="1">
    <citation type="submission" date="2020-03" db="EMBL/GenBank/DDBJ databases">
        <title>Soil Listeria distribution.</title>
        <authorList>
            <person name="Liao J."/>
            <person name="Wiedmann M."/>
        </authorList>
    </citation>
    <scope>NUCLEOTIDE SEQUENCE [LARGE SCALE GENOMIC DNA]</scope>
    <source>
        <strain evidence="4 5">FSL L7-0123</strain>
    </source>
</reference>
<dbReference type="GO" id="GO:0005829">
    <property type="term" value="C:cytosol"/>
    <property type="evidence" value="ECO:0007669"/>
    <property type="project" value="TreeGrafter"/>
</dbReference>
<sequence length="205" mass="24062">MKRICIVFDHPYTGDASFNEPHNRSFSAALLLTAKETYEQAGYTVDIIDLHKDGFDPVMHKEDLIAWRKKEVDNPLVKNYQERIMTAEELLFIFPIWWEAMPAMMKGFFDKVIAKGIIYEASPKSKLFKSNLPNLKKVKMITVMATPHWIYKCIFGSPITKIVFRGTFRKMGFHKLKWYNFSSVHKMSINDRKKLLDSFSRKIEK</sequence>
<dbReference type="RefSeq" id="WP_185604636.1">
    <property type="nucleotide sequence ID" value="NZ_JAARZC010000002.1"/>
</dbReference>
<dbReference type="Pfam" id="PF02525">
    <property type="entry name" value="Flavodoxin_2"/>
    <property type="match status" value="1"/>
</dbReference>
<dbReference type="PANTHER" id="PTHR10204">
    <property type="entry name" value="NAD P H OXIDOREDUCTASE-RELATED"/>
    <property type="match status" value="1"/>
</dbReference>
<dbReference type="Proteomes" id="UP000559864">
    <property type="component" value="Unassembled WGS sequence"/>
</dbReference>
<evidence type="ECO:0000256" key="2">
    <source>
        <dbReference type="ARBA" id="ARBA00023002"/>
    </source>
</evidence>
<dbReference type="InterPro" id="IPR029039">
    <property type="entry name" value="Flavoprotein-like_sf"/>
</dbReference>
<keyword evidence="2" id="KW-0560">Oxidoreductase</keyword>
<comment type="caution">
    <text evidence="4">The sequence shown here is derived from an EMBL/GenBank/DDBJ whole genome shotgun (WGS) entry which is preliminary data.</text>
</comment>
<dbReference type="EMBL" id="JAARZC010000002">
    <property type="protein sequence ID" value="MBC2249950.1"/>
    <property type="molecule type" value="Genomic_DNA"/>
</dbReference>
<dbReference type="SUPFAM" id="SSF52218">
    <property type="entry name" value="Flavoproteins"/>
    <property type="match status" value="1"/>
</dbReference>
<organism evidence="4 5">
    <name type="scientific">Listeria cossartiae subsp. cayugensis</name>
    <dbReference type="NCBI Taxonomy" id="2713505"/>
    <lineage>
        <taxon>Bacteria</taxon>
        <taxon>Bacillati</taxon>
        <taxon>Bacillota</taxon>
        <taxon>Bacilli</taxon>
        <taxon>Bacillales</taxon>
        <taxon>Listeriaceae</taxon>
        <taxon>Listeria</taxon>
        <taxon>Listeria cossartiae</taxon>
    </lineage>
</organism>
<protein>
    <submittedName>
        <fullName evidence="4">NAD(P)H dehydrogenase</fullName>
    </submittedName>
</protein>
<evidence type="ECO:0000259" key="3">
    <source>
        <dbReference type="Pfam" id="PF02525"/>
    </source>
</evidence>